<dbReference type="Proteomes" id="UP001229421">
    <property type="component" value="Unassembled WGS sequence"/>
</dbReference>
<reference evidence="1" key="1">
    <citation type="journal article" date="2023" name="bioRxiv">
        <title>Improved chromosome-level genome assembly for marigold (Tagetes erecta).</title>
        <authorList>
            <person name="Jiang F."/>
            <person name="Yuan L."/>
            <person name="Wang S."/>
            <person name="Wang H."/>
            <person name="Xu D."/>
            <person name="Wang A."/>
            <person name="Fan W."/>
        </authorList>
    </citation>
    <scope>NUCLEOTIDE SEQUENCE</scope>
    <source>
        <strain evidence="1">WSJ</strain>
        <tissue evidence="1">Leaf</tissue>
    </source>
</reference>
<dbReference type="AlphaFoldDB" id="A0AAD8NT62"/>
<keyword evidence="2" id="KW-1185">Reference proteome</keyword>
<protein>
    <submittedName>
        <fullName evidence="1">Uncharacterized protein</fullName>
    </submittedName>
</protein>
<name>A0AAD8NT62_TARER</name>
<organism evidence="1 2">
    <name type="scientific">Tagetes erecta</name>
    <name type="common">African marigold</name>
    <dbReference type="NCBI Taxonomy" id="13708"/>
    <lineage>
        <taxon>Eukaryota</taxon>
        <taxon>Viridiplantae</taxon>
        <taxon>Streptophyta</taxon>
        <taxon>Embryophyta</taxon>
        <taxon>Tracheophyta</taxon>
        <taxon>Spermatophyta</taxon>
        <taxon>Magnoliopsida</taxon>
        <taxon>eudicotyledons</taxon>
        <taxon>Gunneridae</taxon>
        <taxon>Pentapetalae</taxon>
        <taxon>asterids</taxon>
        <taxon>campanulids</taxon>
        <taxon>Asterales</taxon>
        <taxon>Asteraceae</taxon>
        <taxon>Asteroideae</taxon>
        <taxon>Heliantheae alliance</taxon>
        <taxon>Tageteae</taxon>
        <taxon>Tagetes</taxon>
    </lineage>
</organism>
<comment type="caution">
    <text evidence="1">The sequence shown here is derived from an EMBL/GenBank/DDBJ whole genome shotgun (WGS) entry which is preliminary data.</text>
</comment>
<evidence type="ECO:0000313" key="1">
    <source>
        <dbReference type="EMBL" id="KAK1420138.1"/>
    </source>
</evidence>
<proteinExistence type="predicted"/>
<gene>
    <name evidence="1" type="ORF">QVD17_21489</name>
</gene>
<accession>A0AAD8NT62</accession>
<dbReference type="EMBL" id="JAUHHV010000006">
    <property type="protein sequence ID" value="KAK1420138.1"/>
    <property type="molecule type" value="Genomic_DNA"/>
</dbReference>
<evidence type="ECO:0000313" key="2">
    <source>
        <dbReference type="Proteomes" id="UP001229421"/>
    </source>
</evidence>
<sequence>MDSYSMRKPRYKMSLYRFLGFVELGVGYEDPSIAVYEYYSLTEDPCILRDGLGFGIILFFYPELKLKNVHYHALCSWEHVLASVIFTTLE</sequence>